<feature type="compositionally biased region" description="Pro residues" evidence="1">
    <location>
        <begin position="118"/>
        <end position="130"/>
    </location>
</feature>
<gene>
    <name evidence="2" type="ORF">MSAR_34840</name>
</gene>
<dbReference type="KEGG" id="msar:MSAR_34840"/>
<reference evidence="2 3" key="1">
    <citation type="journal article" date="2019" name="Emerg. Microbes Infect.">
        <title>Comprehensive subspecies identification of 175 nontuberculous mycobacteria species based on 7547 genomic profiles.</title>
        <authorList>
            <person name="Matsumoto Y."/>
            <person name="Kinjo T."/>
            <person name="Motooka D."/>
            <person name="Nabeya D."/>
            <person name="Jung N."/>
            <person name="Uechi K."/>
            <person name="Horii T."/>
            <person name="Iida T."/>
            <person name="Fujita J."/>
            <person name="Nakamura S."/>
        </authorList>
    </citation>
    <scope>NUCLEOTIDE SEQUENCE [LARGE SCALE GENOMIC DNA]</scope>
    <source>
        <strain evidence="2 3">JCM 30395</strain>
    </source>
</reference>
<protein>
    <submittedName>
        <fullName evidence="2">Uncharacterized protein</fullName>
    </submittedName>
</protein>
<dbReference type="EMBL" id="AP022595">
    <property type="protein sequence ID" value="BBY60348.1"/>
    <property type="molecule type" value="Genomic_DNA"/>
</dbReference>
<evidence type="ECO:0000256" key="1">
    <source>
        <dbReference type="SAM" id="MobiDB-lite"/>
    </source>
</evidence>
<feature type="compositionally biased region" description="Low complexity" evidence="1">
    <location>
        <begin position="100"/>
        <end position="117"/>
    </location>
</feature>
<dbReference type="Proteomes" id="UP000466445">
    <property type="component" value="Chromosome"/>
</dbReference>
<feature type="region of interest" description="Disordered" evidence="1">
    <location>
        <begin position="90"/>
        <end position="130"/>
    </location>
</feature>
<proteinExistence type="predicted"/>
<evidence type="ECO:0000313" key="2">
    <source>
        <dbReference type="EMBL" id="BBY60348.1"/>
    </source>
</evidence>
<organism evidence="2 3">
    <name type="scientific">Mycolicibacterium sarraceniae</name>
    <dbReference type="NCBI Taxonomy" id="1534348"/>
    <lineage>
        <taxon>Bacteria</taxon>
        <taxon>Bacillati</taxon>
        <taxon>Actinomycetota</taxon>
        <taxon>Actinomycetes</taxon>
        <taxon>Mycobacteriales</taxon>
        <taxon>Mycobacteriaceae</taxon>
        <taxon>Mycolicibacterium</taxon>
    </lineage>
</organism>
<name>A0A7I7SU81_9MYCO</name>
<accession>A0A7I7SU81</accession>
<sequence>MLLVVVDTIARIVDSTCLASRCAVGTRAGRAAAVGVVVRLVPAVLMPLVAALVGASGELVGAGRLEVRAAAGLFTSFGPETVPGELVADDLCADGPESPGPAVSAHAAPAPARIATPTPRPTAKPPIRPT</sequence>
<dbReference type="AlphaFoldDB" id="A0A7I7SU81"/>
<keyword evidence="3" id="KW-1185">Reference proteome</keyword>
<evidence type="ECO:0000313" key="3">
    <source>
        <dbReference type="Proteomes" id="UP000466445"/>
    </source>
</evidence>